<feature type="transmembrane region" description="Helical" evidence="1">
    <location>
        <begin position="50"/>
        <end position="70"/>
    </location>
</feature>
<evidence type="ECO:0000313" key="3">
    <source>
        <dbReference type="Proteomes" id="UP000282892"/>
    </source>
</evidence>
<feature type="transmembrane region" description="Helical" evidence="1">
    <location>
        <begin position="20"/>
        <end position="38"/>
    </location>
</feature>
<feature type="transmembrane region" description="Helical" evidence="1">
    <location>
        <begin position="82"/>
        <end position="99"/>
    </location>
</feature>
<evidence type="ECO:0000256" key="1">
    <source>
        <dbReference type="SAM" id="Phobius"/>
    </source>
</evidence>
<evidence type="ECO:0000313" key="2">
    <source>
        <dbReference type="EMBL" id="AZU65130.1"/>
    </source>
</evidence>
<accession>A0A3T0I725</accession>
<dbReference type="Proteomes" id="UP000282892">
    <property type="component" value="Chromosome"/>
</dbReference>
<feature type="transmembrane region" description="Helical" evidence="1">
    <location>
        <begin position="139"/>
        <end position="159"/>
    </location>
</feature>
<keyword evidence="1" id="KW-1133">Transmembrane helix</keyword>
<organism evidence="2 3">
    <name type="scientific">Neobacillus mesonae</name>
    <dbReference type="NCBI Taxonomy" id="1193713"/>
    <lineage>
        <taxon>Bacteria</taxon>
        <taxon>Bacillati</taxon>
        <taxon>Bacillota</taxon>
        <taxon>Bacilli</taxon>
        <taxon>Bacillales</taxon>
        <taxon>Bacillaceae</taxon>
        <taxon>Neobacillus</taxon>
    </lineage>
</organism>
<name>A0A3T0I725_9BACI</name>
<keyword evidence="1" id="KW-0472">Membrane</keyword>
<dbReference type="KEGG" id="nmk:CHR53_24970"/>
<gene>
    <name evidence="2" type="ORF">CHR53_24970</name>
</gene>
<proteinExistence type="predicted"/>
<keyword evidence="1" id="KW-0812">Transmembrane</keyword>
<protein>
    <submittedName>
        <fullName evidence="2">TIGR02206 family membrane protein</fullName>
    </submittedName>
</protein>
<sequence length="248" mass="29096">MKTYFQFHSKLEPFRAFSKEHLMTMAIIFILGILLFVMRKKLMEDGTRRFFRIFLAFLLLIFDVWQHLWLLTEEEWSAKRDLPLHLSDLVVILAIVMLMTKSYKLFQFMYFAGIGSSIQAILTPNLGRYSFPHFQYIEFFVSHGGAVIACLFMVAAFNYRPTLRGLWVTVLIVNLYAACVFFLNKVLGSNYLYIMKKPKTASLLDYLGPWPWYLLSMEIVMIVSFYILYIPFWKKREDSSSVSSGESP</sequence>
<dbReference type="AlphaFoldDB" id="A0A3T0I725"/>
<dbReference type="NCBIfam" id="TIGR02206">
    <property type="entry name" value="intg_mem_TP0381"/>
    <property type="match status" value="1"/>
</dbReference>
<feature type="transmembrane region" description="Helical" evidence="1">
    <location>
        <begin position="210"/>
        <end position="230"/>
    </location>
</feature>
<feature type="transmembrane region" description="Helical" evidence="1">
    <location>
        <begin position="108"/>
        <end position="127"/>
    </location>
</feature>
<dbReference type="EMBL" id="CP022572">
    <property type="protein sequence ID" value="AZU65130.1"/>
    <property type="molecule type" value="Genomic_DNA"/>
</dbReference>
<dbReference type="InterPro" id="IPR011737">
    <property type="entry name" value="CHP02206_TP0381"/>
</dbReference>
<dbReference type="OrthoDB" id="9813172at2"/>
<feature type="transmembrane region" description="Helical" evidence="1">
    <location>
        <begin position="166"/>
        <end position="183"/>
    </location>
</feature>
<reference evidence="2 3" key="1">
    <citation type="submission" date="2017-07" db="EMBL/GenBank/DDBJ databases">
        <title>The complete genome sequence of Bacillus mesonae strain H20-5, an efficient strain improving plant abiotic stress resistance.</title>
        <authorList>
            <person name="Kim S.Y."/>
            <person name="Song H."/>
            <person name="Sang M.K."/>
            <person name="Weon H.-Y."/>
            <person name="Song J."/>
        </authorList>
    </citation>
    <scope>NUCLEOTIDE SEQUENCE [LARGE SCALE GENOMIC DNA]</scope>
    <source>
        <strain evidence="2 3">H20-5</strain>
    </source>
</reference>
<dbReference type="RefSeq" id="WP_066400894.1">
    <property type="nucleotide sequence ID" value="NZ_CP022572.1"/>
</dbReference>
<dbReference type="Pfam" id="PF14808">
    <property type="entry name" value="TMEM164"/>
    <property type="match status" value="1"/>
</dbReference>
<keyword evidence="3" id="KW-1185">Reference proteome</keyword>